<dbReference type="Proteomes" id="UP000008394">
    <property type="component" value="Chromosome"/>
</dbReference>
<evidence type="ECO:0000256" key="6">
    <source>
        <dbReference type="ARBA" id="ARBA00022655"/>
    </source>
</evidence>
<evidence type="ECO:0000256" key="9">
    <source>
        <dbReference type="ARBA" id="ARBA00032024"/>
    </source>
</evidence>
<evidence type="ECO:0000313" key="14">
    <source>
        <dbReference type="Proteomes" id="UP000008394"/>
    </source>
</evidence>
<sequence>MHCRTGREQRKEGISVKYAILGAGGMGIQYGVLLQEFAHQQVDFVDTWTENVEKIREQGGAYVSQDGEGRHLVPINVYYPEEYAGDPDVWIVFVKQHQLPEFLERTAPHFREHQVVFSAMNGYGHFEKLAEYFPKHRIYGGTALIGAYVYGPGDFNFTGGAHAKAMNLCAYDEHDVEEDPIERQLFADFQAATLNPTIVRHFLGMCLAKIVFNSVLNTLCTMYQIRFGEFASHPAAPILTERLVDEAYGAAEAAGVQLLGTRESEVETIMHTASIAHPLHYPSMYQDLTRCRPTEVDYINGYIARLGREHGYACPLHEFVTQEVHLAEHAFAIHHPDIAAKAASQSVELAD</sequence>
<dbReference type="Pfam" id="PF08546">
    <property type="entry name" value="ApbA_C"/>
    <property type="match status" value="1"/>
</dbReference>
<dbReference type="GO" id="GO:0008677">
    <property type="term" value="F:2-dehydropantoate 2-reductase activity"/>
    <property type="evidence" value="ECO:0007669"/>
    <property type="project" value="UniProtKB-EC"/>
</dbReference>
<evidence type="ECO:0000256" key="7">
    <source>
        <dbReference type="ARBA" id="ARBA00022857"/>
    </source>
</evidence>
<dbReference type="SUPFAM" id="SSF48179">
    <property type="entry name" value="6-phosphogluconate dehydrogenase C-terminal domain-like"/>
    <property type="match status" value="1"/>
</dbReference>
<dbReference type="GO" id="GO:0005737">
    <property type="term" value="C:cytoplasm"/>
    <property type="evidence" value="ECO:0007669"/>
    <property type="project" value="TreeGrafter"/>
</dbReference>
<dbReference type="InterPro" id="IPR013752">
    <property type="entry name" value="KPA_reductase"/>
</dbReference>
<evidence type="ECO:0000256" key="8">
    <source>
        <dbReference type="ARBA" id="ARBA00023002"/>
    </source>
</evidence>
<dbReference type="GO" id="GO:0015940">
    <property type="term" value="P:pantothenate biosynthetic process"/>
    <property type="evidence" value="ECO:0007669"/>
    <property type="project" value="UniProtKB-KW"/>
</dbReference>
<dbReference type="InterPro" id="IPR013332">
    <property type="entry name" value="KPR_N"/>
</dbReference>
<comment type="function">
    <text evidence="1">Catalyzes the NADPH-dependent reduction of ketopantoate into pantoic acid.</text>
</comment>
<comment type="catalytic activity">
    <reaction evidence="10">
        <text>(R)-pantoate + NADP(+) = 2-dehydropantoate + NADPH + H(+)</text>
        <dbReference type="Rhea" id="RHEA:16233"/>
        <dbReference type="ChEBI" id="CHEBI:11561"/>
        <dbReference type="ChEBI" id="CHEBI:15378"/>
        <dbReference type="ChEBI" id="CHEBI:15980"/>
        <dbReference type="ChEBI" id="CHEBI:57783"/>
        <dbReference type="ChEBI" id="CHEBI:58349"/>
        <dbReference type="EC" id="1.1.1.169"/>
    </reaction>
</comment>
<reference evidence="13 14" key="1">
    <citation type="journal article" date="2011" name="J. Bacteriol.">
        <title>Genome Sequence of the Probiotic Strain Bifidobacterium animalis subsp. lactis CNCM I-2494.</title>
        <authorList>
            <person name="Chervaux C."/>
            <person name="Grimaldi C."/>
            <person name="Bolotin A."/>
            <person name="Quinquis B."/>
            <person name="Legrain-Raspaud S."/>
            <person name="van Hylckama Vlieg J.E."/>
            <person name="Denariaz G."/>
            <person name="Smokvina T."/>
        </authorList>
    </citation>
    <scope>NUCLEOTIDE SEQUENCE [LARGE SCALE GENOMIC DNA]</scope>
    <source>
        <strain evidence="13 14">CNCM I-2494</strain>
    </source>
</reference>
<comment type="similarity">
    <text evidence="3">Belongs to the ketopantoate reductase family.</text>
</comment>
<evidence type="ECO:0000256" key="2">
    <source>
        <dbReference type="ARBA" id="ARBA00004994"/>
    </source>
</evidence>
<organism evidence="13 14">
    <name type="scientific">Bifidobacterium animalis subsp. lactis CNCM I-2494</name>
    <dbReference type="NCBI Taxonomy" id="1042403"/>
    <lineage>
        <taxon>Bacteria</taxon>
        <taxon>Bacillati</taxon>
        <taxon>Actinomycetota</taxon>
        <taxon>Actinomycetes</taxon>
        <taxon>Bifidobacteriales</taxon>
        <taxon>Bifidobacteriaceae</taxon>
        <taxon>Bifidobacterium</taxon>
    </lineage>
</organism>
<dbReference type="InterPro" id="IPR013328">
    <property type="entry name" value="6PGD_dom2"/>
</dbReference>
<feature type="domain" description="Ketopantoate reductase N-terminal" evidence="11">
    <location>
        <begin position="18"/>
        <end position="161"/>
    </location>
</feature>
<accession>A0A806FUD4</accession>
<dbReference type="NCBIfam" id="TIGR00745">
    <property type="entry name" value="apbA_panE"/>
    <property type="match status" value="1"/>
</dbReference>
<evidence type="ECO:0000313" key="13">
    <source>
        <dbReference type="EMBL" id="AEK30741.1"/>
    </source>
</evidence>
<dbReference type="InterPro" id="IPR036291">
    <property type="entry name" value="NAD(P)-bd_dom_sf"/>
</dbReference>
<evidence type="ECO:0000259" key="11">
    <source>
        <dbReference type="Pfam" id="PF02558"/>
    </source>
</evidence>
<evidence type="ECO:0000256" key="4">
    <source>
        <dbReference type="ARBA" id="ARBA00013014"/>
    </source>
</evidence>
<evidence type="ECO:0000256" key="5">
    <source>
        <dbReference type="ARBA" id="ARBA00019465"/>
    </source>
</evidence>
<dbReference type="InterPro" id="IPR050838">
    <property type="entry name" value="Ketopantoate_reductase"/>
</dbReference>
<comment type="pathway">
    <text evidence="2">Cofactor biosynthesis; (R)-pantothenate biosynthesis; (R)-pantoate from 3-methyl-2-oxobutanoate: step 2/2.</text>
</comment>
<dbReference type="EMBL" id="CP002915">
    <property type="protein sequence ID" value="AEK30741.1"/>
    <property type="molecule type" value="Genomic_DNA"/>
</dbReference>
<evidence type="ECO:0000256" key="10">
    <source>
        <dbReference type="ARBA" id="ARBA00048793"/>
    </source>
</evidence>
<dbReference type="PANTHER" id="PTHR43765:SF2">
    <property type="entry name" value="2-DEHYDROPANTOATE 2-REDUCTASE"/>
    <property type="match status" value="1"/>
</dbReference>
<dbReference type="KEGG" id="bnm:BALAC2494_01441"/>
<name>A0A806FUD4_BIFAN</name>
<keyword evidence="7" id="KW-0521">NADP</keyword>
<dbReference type="Gene3D" id="1.10.1040.10">
    <property type="entry name" value="N-(1-d-carboxylethyl)-l-norvaline Dehydrogenase, domain 2"/>
    <property type="match status" value="1"/>
</dbReference>
<evidence type="ECO:0000256" key="3">
    <source>
        <dbReference type="ARBA" id="ARBA00007870"/>
    </source>
</evidence>
<dbReference type="Gene3D" id="3.40.50.720">
    <property type="entry name" value="NAD(P)-binding Rossmann-like Domain"/>
    <property type="match status" value="1"/>
</dbReference>
<evidence type="ECO:0000256" key="1">
    <source>
        <dbReference type="ARBA" id="ARBA00002919"/>
    </source>
</evidence>
<protein>
    <recommendedName>
        <fullName evidence="5">2-dehydropantoate 2-reductase</fullName>
        <ecNumber evidence="4">1.1.1.169</ecNumber>
    </recommendedName>
    <alternativeName>
        <fullName evidence="9">Ketopantoate reductase</fullName>
    </alternativeName>
</protein>
<gene>
    <name evidence="13" type="ORF">BALAC2494_01441</name>
</gene>
<dbReference type="GO" id="GO:0050661">
    <property type="term" value="F:NADP binding"/>
    <property type="evidence" value="ECO:0007669"/>
    <property type="project" value="TreeGrafter"/>
</dbReference>
<keyword evidence="8 13" id="KW-0560">Oxidoreductase</keyword>
<dbReference type="AlphaFoldDB" id="A0A806FUD4"/>
<keyword evidence="6" id="KW-0566">Pantothenate biosynthesis</keyword>
<dbReference type="SUPFAM" id="SSF51735">
    <property type="entry name" value="NAD(P)-binding Rossmann-fold domains"/>
    <property type="match status" value="1"/>
</dbReference>
<dbReference type="InterPro" id="IPR003710">
    <property type="entry name" value="ApbA"/>
</dbReference>
<proteinExistence type="inferred from homology"/>
<dbReference type="InterPro" id="IPR008927">
    <property type="entry name" value="6-PGluconate_DH-like_C_sf"/>
</dbReference>
<dbReference type="EC" id="1.1.1.169" evidence="4"/>
<feature type="domain" description="Ketopantoate reductase C-terminal" evidence="12">
    <location>
        <begin position="205"/>
        <end position="326"/>
    </location>
</feature>
<evidence type="ECO:0000259" key="12">
    <source>
        <dbReference type="Pfam" id="PF08546"/>
    </source>
</evidence>
<dbReference type="PANTHER" id="PTHR43765">
    <property type="entry name" value="2-DEHYDROPANTOATE 2-REDUCTASE-RELATED"/>
    <property type="match status" value="1"/>
</dbReference>
<dbReference type="Pfam" id="PF02558">
    <property type="entry name" value="ApbA"/>
    <property type="match status" value="1"/>
</dbReference>